<reference evidence="1 2" key="1">
    <citation type="journal article" date="2016" name="MBio">
        <title>Lateral Gene Transfer in a Heavy Metal-Contaminated-Groundwater Microbial Community.</title>
        <authorList>
            <person name="Hemme C.L."/>
            <person name="Green S.J."/>
            <person name="Rishishwar L."/>
            <person name="Prakash O."/>
            <person name="Pettenato A."/>
            <person name="Chakraborty R."/>
            <person name="Deutschbauer A.M."/>
            <person name="Van Nostrand J.D."/>
            <person name="Wu L."/>
            <person name="He Z."/>
            <person name="Jordan I.K."/>
            <person name="Hazen T.C."/>
            <person name="Arkin A.P."/>
            <person name="Kostka J.E."/>
            <person name="Zhou J."/>
        </authorList>
    </citation>
    <scope>NUCLEOTIDE SEQUENCE [LARGE SCALE GENOMIC DNA]</scope>
    <source>
        <strain evidence="1 2">FW104-T7</strain>
    </source>
</reference>
<organism evidence="1 2">
    <name type="scientific">Rhodanobacter thiooxydans</name>
    <dbReference type="NCBI Taxonomy" id="416169"/>
    <lineage>
        <taxon>Bacteria</taxon>
        <taxon>Pseudomonadati</taxon>
        <taxon>Pseudomonadota</taxon>
        <taxon>Gammaproteobacteria</taxon>
        <taxon>Lysobacterales</taxon>
        <taxon>Rhodanobacteraceae</taxon>
        <taxon>Rhodanobacter</taxon>
    </lineage>
</organism>
<keyword evidence="2" id="KW-1185">Reference proteome</keyword>
<gene>
    <name evidence="1" type="ORF">RHOFW104T7_05590</name>
</gene>
<evidence type="ECO:0000313" key="2">
    <source>
        <dbReference type="Proteomes" id="UP000076131"/>
    </source>
</evidence>
<protein>
    <submittedName>
        <fullName evidence="1">Uncharacterized protein</fullName>
    </submittedName>
</protein>
<dbReference type="EMBL" id="LVJS01000012">
    <property type="protein sequence ID" value="KZC25059.1"/>
    <property type="molecule type" value="Genomic_DNA"/>
</dbReference>
<comment type="caution">
    <text evidence="1">The sequence shown here is derived from an EMBL/GenBank/DDBJ whole genome shotgun (WGS) entry which is preliminary data.</text>
</comment>
<dbReference type="Pfam" id="PF20126">
    <property type="entry name" value="TumE"/>
    <property type="match status" value="1"/>
</dbReference>
<sequence length="121" mass="14103">MSKEDAGLETLLLLNGEIYDQGNGCWIKIEAWRVEVNEHVPHGIRYALTLHDRYGTRLLGFDNAHAVRPPKRKRHAGRRLAYDHRHRHVSDKGVPYEFASPQQLLEDFFNEVDRVLEETKS</sequence>
<dbReference type="STRING" id="416169.RHOFW104T7_05590"/>
<dbReference type="AlphaFoldDB" id="A0A154QLG0"/>
<dbReference type="InterPro" id="IPR045397">
    <property type="entry name" value="TumE-like"/>
</dbReference>
<dbReference type="RefSeq" id="WP_008434567.1">
    <property type="nucleotide sequence ID" value="NZ_CP088923.1"/>
</dbReference>
<name>A0A154QLG0_9GAMM</name>
<dbReference type="eggNOG" id="COG5652">
    <property type="taxonomic scope" value="Bacteria"/>
</dbReference>
<evidence type="ECO:0000313" key="1">
    <source>
        <dbReference type="EMBL" id="KZC25059.1"/>
    </source>
</evidence>
<dbReference type="Proteomes" id="UP000076131">
    <property type="component" value="Unassembled WGS sequence"/>
</dbReference>
<accession>A0A154QLG0</accession>
<proteinExistence type="predicted"/>